<dbReference type="GO" id="GO:0000253">
    <property type="term" value="F:3-beta-hydroxysteroid 3-dehydrogenase (NADP+) activity"/>
    <property type="evidence" value="ECO:0007669"/>
    <property type="project" value="UniProtKB-EC"/>
</dbReference>
<dbReference type="PANTHER" id="PTHR43647">
    <property type="entry name" value="DEHYDROGENASE"/>
    <property type="match status" value="1"/>
</dbReference>
<dbReference type="Proteomes" id="UP000078576">
    <property type="component" value="Unassembled WGS sequence"/>
</dbReference>
<protein>
    <recommendedName>
        <fullName evidence="2">3beta-hydroxysteroid 3-dehydrogenase</fullName>
        <ecNumber evidence="2">1.1.1.270</ecNumber>
    </recommendedName>
</protein>
<proteinExistence type="predicted"/>
<dbReference type="Pfam" id="PF00106">
    <property type="entry name" value="adh_short"/>
    <property type="match status" value="1"/>
</dbReference>
<evidence type="ECO:0000256" key="1">
    <source>
        <dbReference type="ARBA" id="ARBA00023589"/>
    </source>
</evidence>
<accession>A0A194UUH9</accession>
<dbReference type="GO" id="GO:0005741">
    <property type="term" value="C:mitochondrial outer membrane"/>
    <property type="evidence" value="ECO:0007669"/>
    <property type="project" value="TreeGrafter"/>
</dbReference>
<gene>
    <name evidence="3" type="ORF">VP1G_02724</name>
</gene>
<dbReference type="OrthoDB" id="191139at2759"/>
<dbReference type="EC" id="1.1.1.270" evidence="2"/>
<dbReference type="InterPro" id="IPR002347">
    <property type="entry name" value="SDR_fam"/>
</dbReference>
<organism evidence="3 4">
    <name type="scientific">Cytospora mali</name>
    <name type="common">Apple Valsa canker fungus</name>
    <name type="synonym">Valsa mali</name>
    <dbReference type="NCBI Taxonomy" id="578113"/>
    <lineage>
        <taxon>Eukaryota</taxon>
        <taxon>Fungi</taxon>
        <taxon>Dikarya</taxon>
        <taxon>Ascomycota</taxon>
        <taxon>Pezizomycotina</taxon>
        <taxon>Sordariomycetes</taxon>
        <taxon>Sordariomycetidae</taxon>
        <taxon>Diaporthales</taxon>
        <taxon>Cytosporaceae</taxon>
        <taxon>Cytospora</taxon>
    </lineage>
</organism>
<dbReference type="InterPro" id="IPR036291">
    <property type="entry name" value="NAD(P)-bd_dom_sf"/>
</dbReference>
<dbReference type="EMBL" id="KN714680">
    <property type="protein sequence ID" value="KUI55367.1"/>
    <property type="molecule type" value="Genomic_DNA"/>
</dbReference>
<dbReference type="PANTHER" id="PTHR43647:SF4">
    <property type="entry name" value="KETOREDUCTASE (KR) DOMAIN-CONTAINING PROTEIN"/>
    <property type="match status" value="1"/>
</dbReference>
<sequence>MEETAQPPSPPQTRKGTVIVTGANGGLGRGYITALTSSPHAAEYRGIYTDRDDAAAKDLDGFLGAHAPGNGTGKHQWETSALDLCSLAKIRAFAASINARVADGSLEPIRALVLVAGYLDVSAEAKKPRRFTEDGYEAVWGINYLANFLLVLLLLRSMDKEHGRVVMVSSWSHNPYDKRNRISSHLGAEEHNILYTDTDTLAKGVEYTDDGEKAGLRRYGASKACLVMFMFELQRRINADPDLSKICVIAMEPGAMVTSIATGHKTSTFMNAVYKTIFSASSAILPNGLFRTPERSGQHLLRACFDTEELGEYPKATYLDGSRNWETGNEVRGEEKQRRLWADSLKMTKLEEGETVLNDPFSA</sequence>
<evidence type="ECO:0000256" key="2">
    <source>
        <dbReference type="ARBA" id="ARBA00023621"/>
    </source>
</evidence>
<dbReference type="AlphaFoldDB" id="A0A194UUH9"/>
<reference evidence="4" key="1">
    <citation type="submission" date="2014-12" db="EMBL/GenBank/DDBJ databases">
        <title>Genome Sequence of Valsa Canker Pathogens Uncovers a Specific Adaption of Colonization on Woody Bark.</title>
        <authorList>
            <person name="Yin Z."/>
            <person name="Liu H."/>
            <person name="Gao X."/>
            <person name="Li Z."/>
            <person name="Song N."/>
            <person name="Ke X."/>
            <person name="Dai Q."/>
            <person name="Wu Y."/>
            <person name="Sun Y."/>
            <person name="Xu J.-R."/>
            <person name="Kang Z.K."/>
            <person name="Wang L."/>
            <person name="Huang L."/>
        </authorList>
    </citation>
    <scope>NUCLEOTIDE SEQUENCE [LARGE SCALE GENOMIC DNA]</scope>
    <source>
        <strain evidence="4">SXYL134</strain>
    </source>
</reference>
<dbReference type="PRINTS" id="PR00081">
    <property type="entry name" value="GDHRDH"/>
</dbReference>
<dbReference type="STRING" id="694573.A0A194UUH9"/>
<dbReference type="Gene3D" id="3.40.50.720">
    <property type="entry name" value="NAD(P)-binding Rossmann-like Domain"/>
    <property type="match status" value="1"/>
</dbReference>
<comment type="pathway">
    <text evidence="1">Steroid biosynthesis; zymosterol biosynthesis; zymosterol from lanosterol: step 5/6.</text>
</comment>
<dbReference type="GO" id="GO:0005811">
    <property type="term" value="C:lipid droplet"/>
    <property type="evidence" value="ECO:0007669"/>
    <property type="project" value="TreeGrafter"/>
</dbReference>
<name>A0A194UUH9_CYTMA</name>
<dbReference type="GO" id="GO:0005789">
    <property type="term" value="C:endoplasmic reticulum membrane"/>
    <property type="evidence" value="ECO:0007669"/>
    <property type="project" value="TreeGrafter"/>
</dbReference>
<dbReference type="InterPro" id="IPR051593">
    <property type="entry name" value="Ergosterol_Biosynth_ERG27"/>
</dbReference>
<dbReference type="SUPFAM" id="SSF51735">
    <property type="entry name" value="NAD(P)-binding Rossmann-fold domains"/>
    <property type="match status" value="1"/>
</dbReference>
<evidence type="ECO:0000313" key="4">
    <source>
        <dbReference type="Proteomes" id="UP000078576"/>
    </source>
</evidence>
<evidence type="ECO:0000313" key="3">
    <source>
        <dbReference type="EMBL" id="KUI55367.1"/>
    </source>
</evidence>
<keyword evidence="4" id="KW-1185">Reference proteome</keyword>